<protein>
    <recommendedName>
        <fullName evidence="2">phospholipase D</fullName>
        <ecNumber evidence="2">3.1.4.4</ecNumber>
    </recommendedName>
</protein>
<keyword evidence="3" id="KW-0677">Repeat</keyword>
<dbReference type="CDD" id="cd01254">
    <property type="entry name" value="PH_PLD"/>
    <property type="match status" value="1"/>
</dbReference>
<dbReference type="InterPro" id="IPR016555">
    <property type="entry name" value="PLipase_D_euk"/>
</dbReference>
<dbReference type="PIRSF" id="PIRSF009376">
    <property type="entry name" value="Phospholipase_D_euk"/>
    <property type="match status" value="1"/>
</dbReference>
<keyword evidence="4" id="KW-0378">Hydrolase</keyword>
<dbReference type="Gene3D" id="3.30.870.10">
    <property type="entry name" value="Endonuclease Chain A"/>
    <property type="match status" value="3"/>
</dbReference>
<reference evidence="8 9" key="1">
    <citation type="submission" date="2015-04" db="EMBL/GenBank/DDBJ databases">
        <title>Lasius niger genome sequencing.</title>
        <authorList>
            <person name="Konorov E.A."/>
            <person name="Nikitin M.A."/>
            <person name="Kirill M.V."/>
            <person name="Chang P."/>
        </authorList>
    </citation>
    <scope>NUCLEOTIDE SEQUENCE [LARGE SCALE GENOMIC DNA]</scope>
    <source>
        <tissue evidence="8">Whole</tissue>
    </source>
</reference>
<gene>
    <name evidence="8" type="ORF">RF55_9916</name>
</gene>
<dbReference type="SUPFAM" id="SSF56024">
    <property type="entry name" value="Phospholipase D/nuclease"/>
    <property type="match status" value="2"/>
</dbReference>
<dbReference type="SMART" id="SM00155">
    <property type="entry name" value="PLDc"/>
    <property type="match status" value="2"/>
</dbReference>
<evidence type="ECO:0000256" key="1">
    <source>
        <dbReference type="ARBA" id="ARBA00000798"/>
    </source>
</evidence>
<dbReference type="GO" id="GO:0060627">
    <property type="term" value="P:regulation of vesicle-mediated transport"/>
    <property type="evidence" value="ECO:0007669"/>
    <property type="project" value="TreeGrafter"/>
</dbReference>
<evidence type="ECO:0000256" key="4">
    <source>
        <dbReference type="ARBA" id="ARBA00022801"/>
    </source>
</evidence>
<dbReference type="EC" id="3.1.4.4" evidence="2"/>
<keyword evidence="6" id="KW-0443">Lipid metabolism</keyword>
<dbReference type="PANTHER" id="PTHR18896:SF76">
    <property type="entry name" value="PHOSPHOLIPASE"/>
    <property type="match status" value="1"/>
</dbReference>
<dbReference type="PaxDb" id="67767-A0A0J7KJE3"/>
<evidence type="ECO:0000256" key="3">
    <source>
        <dbReference type="ARBA" id="ARBA00022737"/>
    </source>
</evidence>
<dbReference type="PANTHER" id="PTHR18896">
    <property type="entry name" value="PHOSPHOLIPASE D"/>
    <property type="match status" value="1"/>
</dbReference>
<dbReference type="GO" id="GO:0035556">
    <property type="term" value="P:intracellular signal transduction"/>
    <property type="evidence" value="ECO:0007669"/>
    <property type="project" value="InterPro"/>
</dbReference>
<comment type="caution">
    <text evidence="8">The sequence shown here is derived from an EMBL/GenBank/DDBJ whole genome shotgun (WGS) entry which is preliminary data.</text>
</comment>
<dbReference type="Proteomes" id="UP000036403">
    <property type="component" value="Unassembled WGS sequence"/>
</dbReference>
<comment type="catalytic activity">
    <reaction evidence="1">
        <text>a 1,2-diacyl-sn-glycero-3-phosphocholine + H2O = a 1,2-diacyl-sn-glycero-3-phosphate + choline + H(+)</text>
        <dbReference type="Rhea" id="RHEA:14445"/>
        <dbReference type="ChEBI" id="CHEBI:15354"/>
        <dbReference type="ChEBI" id="CHEBI:15377"/>
        <dbReference type="ChEBI" id="CHEBI:15378"/>
        <dbReference type="ChEBI" id="CHEBI:57643"/>
        <dbReference type="ChEBI" id="CHEBI:58608"/>
        <dbReference type="EC" id="3.1.4.4"/>
    </reaction>
</comment>
<dbReference type="OrthoDB" id="14911at2759"/>
<proteinExistence type="predicted"/>
<dbReference type="STRING" id="67767.A0A0J7KJE3"/>
<dbReference type="CDD" id="cd09138">
    <property type="entry name" value="PLDc_vPLD1_2_yPLD_like_1"/>
    <property type="match status" value="1"/>
</dbReference>
<dbReference type="GO" id="GO:0006654">
    <property type="term" value="P:phosphatidic acid biosynthetic process"/>
    <property type="evidence" value="ECO:0007669"/>
    <property type="project" value="InterPro"/>
</dbReference>
<keyword evidence="9" id="KW-1185">Reference proteome</keyword>
<sequence>MSTELVEVASKEITRAISQDSEYDDTLEVPDSLEITVDENGETIQIRKEEIEYTDNRKVPYEQLNHRRKELEDYLYNLLNIEIYRRHPETVGMKGKEGTILKRTGSGAKTRCNFCGLFECGFCIKCNYLCTSLCGKWHKRHLIVKDTFVAHLTQDGRIKSVILMDNGFGISFGIYSTGSRSGIQIANLSRHIVIKCWTKRKAKEWMEFIQEISNREGKDFIQTNPHNSFAPYRSSIFATWFVDGADYMAAVADALENAKEEIFIADWWLSPEIHMKRPMLNGDYWRLDKILQRKAFEGVKVFILIYKEIEVALGINSYYSKQRLVEQCPENIKVLRHPDHARAGVFLWAHHEKIVVVDQSLAFLGGIDLCYGRWDNSEHRLTDLESIHQSSIYIPSKDKLTNTSSKKVLAACNTDRHVLLPLAIATNTIAMVTARSMPLLPMIYKDNKAQKAQMLSNDNSLFMLQEKENSVKCNTPELQRKNLFDVAKTTVDKVKNTVKVKRQELINMMYSSNEADSDEDVDNKQALSESEDTVDHVCNLKPTTKLWLGKDYTNFIVKDFNDLEKPYQDLVDRTTTPRMPWHDIGILVQNSAARDVARHFIQRWNAVKLEKANLNLCYPYLLPKSYKHCKSYAPFIKEANKHNVKCQVLRSVSSWSAGFLDPETVEQSIQEAYIHAISKAERGKDAILNQLMEAGIEDPSEYITFHGLRTHTMLNGTMITELIYVHSKLIIIDDNTVICGSANINDRNNPEPDKVRCVKLDGRDRWERPV</sequence>
<dbReference type="Pfam" id="PF00614">
    <property type="entry name" value="PLDc"/>
    <property type="match status" value="1"/>
</dbReference>
<dbReference type="EMBL" id="LBMM01006776">
    <property type="protein sequence ID" value="KMQ90341.1"/>
    <property type="molecule type" value="Genomic_DNA"/>
</dbReference>
<evidence type="ECO:0000313" key="9">
    <source>
        <dbReference type="Proteomes" id="UP000036403"/>
    </source>
</evidence>
<dbReference type="InterPro" id="IPR001736">
    <property type="entry name" value="PLipase_D/transphosphatidylase"/>
</dbReference>
<dbReference type="PROSITE" id="PS50035">
    <property type="entry name" value="PLD"/>
    <property type="match status" value="2"/>
</dbReference>
<evidence type="ECO:0000256" key="6">
    <source>
        <dbReference type="ARBA" id="ARBA00023098"/>
    </source>
</evidence>
<keyword evidence="5" id="KW-0442">Lipid degradation</keyword>
<evidence type="ECO:0000256" key="5">
    <source>
        <dbReference type="ARBA" id="ARBA00022963"/>
    </source>
</evidence>
<dbReference type="GO" id="GO:0004630">
    <property type="term" value="F:phospholipase D activity"/>
    <property type="evidence" value="ECO:0007669"/>
    <property type="project" value="UniProtKB-EC"/>
</dbReference>
<evidence type="ECO:0000256" key="2">
    <source>
        <dbReference type="ARBA" id="ARBA00012027"/>
    </source>
</evidence>
<dbReference type="InterPro" id="IPR015679">
    <property type="entry name" value="PLipase_D_fam"/>
</dbReference>
<feature type="domain" description="PLD phosphodiesterase" evidence="7">
    <location>
        <begin position="721"/>
        <end position="748"/>
    </location>
</feature>
<organism evidence="8 9">
    <name type="scientific">Lasius niger</name>
    <name type="common">Black garden ant</name>
    <dbReference type="NCBI Taxonomy" id="67767"/>
    <lineage>
        <taxon>Eukaryota</taxon>
        <taxon>Metazoa</taxon>
        <taxon>Ecdysozoa</taxon>
        <taxon>Arthropoda</taxon>
        <taxon>Hexapoda</taxon>
        <taxon>Insecta</taxon>
        <taxon>Pterygota</taxon>
        <taxon>Neoptera</taxon>
        <taxon>Endopterygota</taxon>
        <taxon>Hymenoptera</taxon>
        <taxon>Apocrita</taxon>
        <taxon>Aculeata</taxon>
        <taxon>Formicoidea</taxon>
        <taxon>Formicidae</taxon>
        <taxon>Formicinae</taxon>
        <taxon>Lasius</taxon>
        <taxon>Lasius</taxon>
    </lineage>
</organism>
<name>A0A0J7KJE3_LASNI</name>
<evidence type="ECO:0000313" key="8">
    <source>
        <dbReference type="EMBL" id="KMQ90341.1"/>
    </source>
</evidence>
<dbReference type="AlphaFoldDB" id="A0A0J7KJE3"/>
<dbReference type="GO" id="GO:0009395">
    <property type="term" value="P:phospholipid catabolic process"/>
    <property type="evidence" value="ECO:0007669"/>
    <property type="project" value="TreeGrafter"/>
</dbReference>
<accession>A0A0J7KJE3</accession>
<feature type="domain" description="PLD phosphodiesterase" evidence="7">
    <location>
        <begin position="346"/>
        <end position="373"/>
    </location>
</feature>
<evidence type="ECO:0000259" key="7">
    <source>
        <dbReference type="PROSITE" id="PS50035"/>
    </source>
</evidence>